<evidence type="ECO:0000313" key="1">
    <source>
        <dbReference type="EMBL" id="MBT0653548.1"/>
    </source>
</evidence>
<organism evidence="1 2">
    <name type="scientific">Geomobilimonas luticola</name>
    <dbReference type="NCBI Taxonomy" id="1114878"/>
    <lineage>
        <taxon>Bacteria</taxon>
        <taxon>Pseudomonadati</taxon>
        <taxon>Thermodesulfobacteriota</taxon>
        <taxon>Desulfuromonadia</taxon>
        <taxon>Geobacterales</taxon>
        <taxon>Geobacteraceae</taxon>
        <taxon>Geomobilimonas</taxon>
    </lineage>
</organism>
<keyword evidence="2" id="KW-1185">Reference proteome</keyword>
<name>A0ABS5SDX0_9BACT</name>
<gene>
    <name evidence="1" type="ORF">KI810_10815</name>
</gene>
<reference evidence="1 2" key="1">
    <citation type="submission" date="2021-05" db="EMBL/GenBank/DDBJ databases">
        <title>The draft genome of Geobacter luticola JCM 17780.</title>
        <authorList>
            <person name="Xu Z."/>
            <person name="Masuda Y."/>
            <person name="Itoh H."/>
            <person name="Senoo K."/>
        </authorList>
    </citation>
    <scope>NUCLEOTIDE SEQUENCE [LARGE SCALE GENOMIC DNA]</scope>
    <source>
        <strain evidence="1 2">JCM 17780</strain>
    </source>
</reference>
<dbReference type="Proteomes" id="UP000756860">
    <property type="component" value="Unassembled WGS sequence"/>
</dbReference>
<comment type="caution">
    <text evidence="1">The sequence shown here is derived from an EMBL/GenBank/DDBJ whole genome shotgun (WGS) entry which is preliminary data.</text>
</comment>
<evidence type="ECO:0000313" key="2">
    <source>
        <dbReference type="Proteomes" id="UP000756860"/>
    </source>
</evidence>
<protein>
    <recommendedName>
        <fullName evidence="3">DUF3102 domain-containing protein</fullName>
    </recommendedName>
</protein>
<sequence>MEATHQSGAERHIEKIMEELDPASERYQVLDTAKRFKSSWVELGDKLLKVSSSTRYREWGYQSFEEYCVQEIRIRKQTAEKLTLAYRFMERHEPALLERREDPRPLPDFRTVDLLRQAREEKGFSDEEYATLRKSAVEEERSHPTVLKRFKEVTATRGDVPPDPTTPLKASLAAARRLDTMLHEVAGLPREYGNQLAGLIGYLEGELEKVASSSPE</sequence>
<evidence type="ECO:0008006" key="3">
    <source>
        <dbReference type="Google" id="ProtNLM"/>
    </source>
</evidence>
<accession>A0ABS5SDX0</accession>
<proteinExistence type="predicted"/>
<dbReference type="EMBL" id="JAHCVK010000004">
    <property type="protein sequence ID" value="MBT0653548.1"/>
    <property type="molecule type" value="Genomic_DNA"/>
</dbReference>
<dbReference type="RefSeq" id="WP_214175553.1">
    <property type="nucleotide sequence ID" value="NZ_JAHCVK010000004.1"/>
</dbReference>